<feature type="domain" description="Hemerythrin-like" evidence="1">
    <location>
        <begin position="7"/>
        <end position="141"/>
    </location>
</feature>
<keyword evidence="3" id="KW-1185">Reference proteome</keyword>
<dbReference type="PANTHER" id="PTHR39966:SF1">
    <property type="entry name" value="HEMERYTHRIN-LIKE DOMAIN-CONTAINING PROTEIN"/>
    <property type="match status" value="1"/>
</dbReference>
<protein>
    <submittedName>
        <fullName evidence="2">Hemerythrin domain-containing protein</fullName>
    </submittedName>
</protein>
<dbReference type="Proteomes" id="UP000672097">
    <property type="component" value="Unassembled WGS sequence"/>
</dbReference>
<dbReference type="Pfam" id="PF01814">
    <property type="entry name" value="Hemerythrin"/>
    <property type="match status" value="1"/>
</dbReference>
<dbReference type="InterPro" id="IPR012312">
    <property type="entry name" value="Hemerythrin-like"/>
</dbReference>
<evidence type="ECO:0000259" key="1">
    <source>
        <dbReference type="Pfam" id="PF01814"/>
    </source>
</evidence>
<name>A0ABS5DS16_9BURK</name>
<evidence type="ECO:0000313" key="3">
    <source>
        <dbReference type="Proteomes" id="UP000672097"/>
    </source>
</evidence>
<sequence>MRPLTLTIIQEEHAALAAMLRSLSMLLQQSRRNGTPPDFEVLRAMLFYIDEFPERLHHTKETTLLFPKLRSKVPGLSETLKRLDQEHTNGERAIRHLEHLMIAYEVMGESRREAFENAVGRYVEFYLSHMGLEEQTILPAAKAHLSPEDWAELDQAFAENRDPLAGHGSLETYQPVVQKILQKAPAPIGLG</sequence>
<evidence type="ECO:0000313" key="2">
    <source>
        <dbReference type="EMBL" id="MBQ0933943.1"/>
    </source>
</evidence>
<dbReference type="Gene3D" id="1.20.120.520">
    <property type="entry name" value="nmb1532 protein domain like"/>
    <property type="match status" value="1"/>
</dbReference>
<gene>
    <name evidence="2" type="ORF">KAK11_01295</name>
</gene>
<dbReference type="PANTHER" id="PTHR39966">
    <property type="entry name" value="BLL2471 PROTEIN-RELATED"/>
    <property type="match status" value="1"/>
</dbReference>
<proteinExistence type="predicted"/>
<reference evidence="2 3" key="1">
    <citation type="submission" date="2021-04" db="EMBL/GenBank/DDBJ databases">
        <title>The genome sequence of type strain Ideonella paludis KCTC 32238.</title>
        <authorList>
            <person name="Liu Y."/>
        </authorList>
    </citation>
    <scope>NUCLEOTIDE SEQUENCE [LARGE SCALE GENOMIC DNA]</scope>
    <source>
        <strain evidence="2 3">KCTC 32238</strain>
    </source>
</reference>
<organism evidence="2 3">
    <name type="scientific">Ideonella paludis</name>
    <dbReference type="NCBI Taxonomy" id="1233411"/>
    <lineage>
        <taxon>Bacteria</taxon>
        <taxon>Pseudomonadati</taxon>
        <taxon>Pseudomonadota</taxon>
        <taxon>Betaproteobacteria</taxon>
        <taxon>Burkholderiales</taxon>
        <taxon>Sphaerotilaceae</taxon>
        <taxon>Ideonella</taxon>
    </lineage>
</organism>
<dbReference type="RefSeq" id="WP_210805368.1">
    <property type="nucleotide sequence ID" value="NZ_JAGQDG010000001.1"/>
</dbReference>
<accession>A0ABS5DS16</accession>
<dbReference type="EMBL" id="JAGQDG010000001">
    <property type="protein sequence ID" value="MBQ0933943.1"/>
    <property type="molecule type" value="Genomic_DNA"/>
</dbReference>
<comment type="caution">
    <text evidence="2">The sequence shown here is derived from an EMBL/GenBank/DDBJ whole genome shotgun (WGS) entry which is preliminary data.</text>
</comment>
<dbReference type="CDD" id="cd12108">
    <property type="entry name" value="Hr-like"/>
    <property type="match status" value="1"/>
</dbReference>